<reference evidence="3" key="2">
    <citation type="journal article" date="2008" name="Nucleic Acids Res.">
        <title>The rice annotation project database (RAP-DB): 2008 update.</title>
        <authorList>
            <consortium name="The rice annotation project (RAP)"/>
        </authorList>
    </citation>
    <scope>GENOME REANNOTATION</scope>
    <source>
        <strain evidence="3">cv. Nipponbare</strain>
    </source>
</reference>
<feature type="compositionally biased region" description="Polar residues" evidence="1">
    <location>
        <begin position="19"/>
        <end position="30"/>
    </location>
</feature>
<proteinExistence type="predicted"/>
<dbReference type="Proteomes" id="UP000000763">
    <property type="component" value="Chromosome 6"/>
</dbReference>
<name>Q5Z5V2_ORYSJ</name>
<organism evidence="2 3">
    <name type="scientific">Oryza sativa subsp. japonica</name>
    <name type="common">Rice</name>
    <dbReference type="NCBI Taxonomy" id="39947"/>
    <lineage>
        <taxon>Eukaryota</taxon>
        <taxon>Viridiplantae</taxon>
        <taxon>Streptophyta</taxon>
        <taxon>Embryophyta</taxon>
        <taxon>Tracheophyta</taxon>
        <taxon>Spermatophyta</taxon>
        <taxon>Magnoliopsida</taxon>
        <taxon>Liliopsida</taxon>
        <taxon>Poales</taxon>
        <taxon>Poaceae</taxon>
        <taxon>BOP clade</taxon>
        <taxon>Oryzoideae</taxon>
        <taxon>Oryzeae</taxon>
        <taxon>Oryzinae</taxon>
        <taxon>Oryza</taxon>
        <taxon>Oryza sativa</taxon>
    </lineage>
</organism>
<feature type="region of interest" description="Disordered" evidence="1">
    <location>
        <begin position="1"/>
        <end position="30"/>
    </location>
</feature>
<gene>
    <name evidence="2" type="primary">OSJNBa0020P04.22</name>
</gene>
<feature type="compositionally biased region" description="Low complexity" evidence="1">
    <location>
        <begin position="52"/>
        <end position="82"/>
    </location>
</feature>
<evidence type="ECO:0000313" key="3">
    <source>
        <dbReference type="Proteomes" id="UP000000763"/>
    </source>
</evidence>
<accession>Q5Z5V2</accession>
<dbReference type="HOGENOM" id="CLU_2392469_0_0_1"/>
<evidence type="ECO:0000313" key="2">
    <source>
        <dbReference type="EMBL" id="BAD61988.1"/>
    </source>
</evidence>
<reference evidence="3" key="1">
    <citation type="journal article" date="2005" name="Nature">
        <title>The map-based sequence of the rice genome.</title>
        <authorList>
            <consortium name="International rice genome sequencing project (IRGSP)"/>
            <person name="Matsumoto T."/>
            <person name="Wu J."/>
            <person name="Kanamori H."/>
            <person name="Katayose Y."/>
            <person name="Fujisawa M."/>
            <person name="Namiki N."/>
            <person name="Mizuno H."/>
            <person name="Yamamoto K."/>
            <person name="Antonio B.A."/>
            <person name="Baba T."/>
            <person name="Sakata K."/>
            <person name="Nagamura Y."/>
            <person name="Aoki H."/>
            <person name="Arikawa K."/>
            <person name="Arita K."/>
            <person name="Bito T."/>
            <person name="Chiden Y."/>
            <person name="Fujitsuka N."/>
            <person name="Fukunaka R."/>
            <person name="Hamada M."/>
            <person name="Harada C."/>
            <person name="Hayashi A."/>
            <person name="Hijishita S."/>
            <person name="Honda M."/>
            <person name="Hosokawa S."/>
            <person name="Ichikawa Y."/>
            <person name="Idonuma A."/>
            <person name="Iijima M."/>
            <person name="Ikeda M."/>
            <person name="Ikeno M."/>
            <person name="Ito K."/>
            <person name="Ito S."/>
            <person name="Ito T."/>
            <person name="Ito Y."/>
            <person name="Ito Y."/>
            <person name="Iwabuchi A."/>
            <person name="Kamiya K."/>
            <person name="Karasawa W."/>
            <person name="Kurita K."/>
            <person name="Katagiri S."/>
            <person name="Kikuta A."/>
            <person name="Kobayashi H."/>
            <person name="Kobayashi N."/>
            <person name="Machita K."/>
            <person name="Maehara T."/>
            <person name="Masukawa M."/>
            <person name="Mizubayashi T."/>
            <person name="Mukai Y."/>
            <person name="Nagasaki H."/>
            <person name="Nagata Y."/>
            <person name="Naito S."/>
            <person name="Nakashima M."/>
            <person name="Nakama Y."/>
            <person name="Nakamichi Y."/>
            <person name="Nakamura M."/>
            <person name="Meguro A."/>
            <person name="Negishi M."/>
            <person name="Ohta I."/>
            <person name="Ohta T."/>
            <person name="Okamoto M."/>
            <person name="Ono N."/>
            <person name="Saji S."/>
            <person name="Sakaguchi M."/>
            <person name="Sakai K."/>
            <person name="Shibata M."/>
            <person name="Shimokawa T."/>
            <person name="Song J."/>
            <person name="Takazaki Y."/>
            <person name="Terasawa K."/>
            <person name="Tsugane M."/>
            <person name="Tsuji K."/>
            <person name="Ueda S."/>
            <person name="Waki K."/>
            <person name="Yamagata H."/>
            <person name="Yamamoto M."/>
            <person name="Yamamoto S."/>
            <person name="Yamane H."/>
            <person name="Yoshiki S."/>
            <person name="Yoshihara R."/>
            <person name="Yukawa K."/>
            <person name="Zhong H."/>
            <person name="Yano M."/>
            <person name="Yuan Q."/>
            <person name="Ouyang S."/>
            <person name="Liu J."/>
            <person name="Jones K.M."/>
            <person name="Gansberger K."/>
            <person name="Moffat K."/>
            <person name="Hill J."/>
            <person name="Bera J."/>
            <person name="Fadrosh D."/>
            <person name="Jin S."/>
            <person name="Johri S."/>
            <person name="Kim M."/>
            <person name="Overton L."/>
            <person name="Reardon M."/>
            <person name="Tsitrin T."/>
            <person name="Vuong H."/>
            <person name="Weaver B."/>
            <person name="Ciecko A."/>
            <person name="Tallon L."/>
            <person name="Jackson J."/>
            <person name="Pai G."/>
            <person name="Aken S.V."/>
            <person name="Utterback T."/>
            <person name="Reidmuller S."/>
            <person name="Feldblyum T."/>
            <person name="Hsiao J."/>
            <person name="Zismann V."/>
            <person name="Iobst S."/>
            <person name="de Vazeille A.R."/>
            <person name="Buell C.R."/>
            <person name="Ying K."/>
            <person name="Li Y."/>
            <person name="Lu T."/>
            <person name="Huang Y."/>
            <person name="Zhao Q."/>
            <person name="Feng Q."/>
            <person name="Zhang L."/>
            <person name="Zhu J."/>
            <person name="Weng Q."/>
            <person name="Mu J."/>
            <person name="Lu Y."/>
            <person name="Fan D."/>
            <person name="Liu Y."/>
            <person name="Guan J."/>
            <person name="Zhang Y."/>
            <person name="Yu S."/>
            <person name="Liu X."/>
            <person name="Zhang Y."/>
            <person name="Hong G."/>
            <person name="Han B."/>
            <person name="Choisne N."/>
            <person name="Demange N."/>
            <person name="Orjeda G."/>
            <person name="Samain S."/>
            <person name="Cattolico L."/>
            <person name="Pelletier E."/>
            <person name="Couloux A."/>
            <person name="Segurens B."/>
            <person name="Wincker P."/>
            <person name="D'Hont A."/>
            <person name="Scarpelli C."/>
            <person name="Weissenbach J."/>
            <person name="Salanoubat M."/>
            <person name="Quetier F."/>
            <person name="Yu Y."/>
            <person name="Kim H.R."/>
            <person name="Rambo T."/>
            <person name="Currie J."/>
            <person name="Collura K."/>
            <person name="Luo M."/>
            <person name="Yang T."/>
            <person name="Ammiraju J.S.S."/>
            <person name="Engler F."/>
            <person name="Soderlund C."/>
            <person name="Wing R.A."/>
            <person name="Palmer L.E."/>
            <person name="de la Bastide M."/>
            <person name="Spiegel L."/>
            <person name="Nascimento L."/>
            <person name="Zutavern T."/>
            <person name="O'Shaughnessy A."/>
            <person name="Dike S."/>
            <person name="Dedhia N."/>
            <person name="Preston R."/>
            <person name="Balija V."/>
            <person name="McCombie W.R."/>
            <person name="Chow T."/>
            <person name="Chen H."/>
            <person name="Chung M."/>
            <person name="Chen C."/>
            <person name="Shaw J."/>
            <person name="Wu H."/>
            <person name="Hsiao K."/>
            <person name="Chao Y."/>
            <person name="Chu M."/>
            <person name="Cheng C."/>
            <person name="Hour A."/>
            <person name="Lee P."/>
            <person name="Lin S."/>
            <person name="Lin Y."/>
            <person name="Liou J."/>
            <person name="Liu S."/>
            <person name="Hsing Y."/>
            <person name="Raghuvanshi S."/>
            <person name="Mohanty A."/>
            <person name="Bharti A.K."/>
            <person name="Gaur A."/>
            <person name="Gupta V."/>
            <person name="Kumar D."/>
            <person name="Ravi V."/>
            <person name="Vij S."/>
            <person name="Kapur A."/>
            <person name="Khurana P."/>
            <person name="Khurana P."/>
            <person name="Khurana J.P."/>
            <person name="Tyagi A.K."/>
            <person name="Gaikwad K."/>
            <person name="Singh A."/>
            <person name="Dalal V."/>
            <person name="Srivastava S."/>
            <person name="Dixit A."/>
            <person name="Pal A.K."/>
            <person name="Ghazi I.A."/>
            <person name="Yadav M."/>
            <person name="Pandit A."/>
            <person name="Bhargava A."/>
            <person name="Sureshbabu K."/>
            <person name="Batra K."/>
            <person name="Sharma T.R."/>
            <person name="Mohapatra T."/>
            <person name="Singh N.K."/>
            <person name="Messing J."/>
            <person name="Nelson A.B."/>
            <person name="Fuks G."/>
            <person name="Kavchok S."/>
            <person name="Keizer G."/>
            <person name="Linton E."/>
            <person name="Llaca V."/>
            <person name="Song R."/>
            <person name="Tanyolac B."/>
            <person name="Young S."/>
            <person name="Ho-Il K."/>
            <person name="Hahn J.H."/>
            <person name="Sangsakoo G."/>
            <person name="Vanavichit A."/>
            <person name="de Mattos Luiz.A.T."/>
            <person name="Zimmer P.D."/>
            <person name="Malone G."/>
            <person name="Dellagostin O."/>
            <person name="de Oliveira A.C."/>
            <person name="Bevan M."/>
            <person name="Bancroft I."/>
            <person name="Minx P."/>
            <person name="Cordum H."/>
            <person name="Wilson R."/>
            <person name="Cheng Z."/>
            <person name="Jin W."/>
            <person name="Jiang J."/>
            <person name="Leong S.A."/>
            <person name="Iwama H."/>
            <person name="Gojobori T."/>
            <person name="Itoh T."/>
            <person name="Niimura Y."/>
            <person name="Fujii Y."/>
            <person name="Habara T."/>
            <person name="Sakai H."/>
            <person name="Sato Y."/>
            <person name="Wilson G."/>
            <person name="Kumar K."/>
            <person name="McCouch S."/>
            <person name="Juretic N."/>
            <person name="Hoen D."/>
            <person name="Wright S."/>
            <person name="Bruskiewich R."/>
            <person name="Bureau T."/>
            <person name="Miyao A."/>
            <person name="Hirochika H."/>
            <person name="Nishikawa T."/>
            <person name="Kadowaki K."/>
            <person name="Sugiura M."/>
            <person name="Burr B."/>
            <person name="Sasaki T."/>
        </authorList>
    </citation>
    <scope>NUCLEOTIDE SEQUENCE [LARGE SCALE GENOMIC DNA]</scope>
    <source>
        <strain evidence="3">cv. Nipponbare</strain>
    </source>
</reference>
<dbReference type="AlphaFoldDB" id="Q5Z5V2"/>
<feature type="compositionally biased region" description="Basic residues" evidence="1">
    <location>
        <begin position="1"/>
        <end position="15"/>
    </location>
</feature>
<evidence type="ECO:0000256" key="1">
    <source>
        <dbReference type="SAM" id="MobiDB-lite"/>
    </source>
</evidence>
<sequence>MYRREKRALNKKGMARNKIFSTKTPNKQTSLLSHTLSLRNLKKSPLQDLAGSSTASASASSPPPTSSAAAASSPTSSATTSSCPLLHLPHIIHDVLPPVVHPCGPSHMNPPSPRPQGGSCREVAFGCDSSPRARPHRS</sequence>
<feature type="region of interest" description="Disordered" evidence="1">
    <location>
        <begin position="43"/>
        <end position="83"/>
    </location>
</feature>
<protein>
    <submittedName>
        <fullName evidence="2">Uncharacterized protein</fullName>
    </submittedName>
</protein>
<feature type="region of interest" description="Disordered" evidence="1">
    <location>
        <begin position="96"/>
        <end position="138"/>
    </location>
</feature>
<dbReference type="EMBL" id="AP005468">
    <property type="protein sequence ID" value="BAD61988.1"/>
    <property type="molecule type" value="Genomic_DNA"/>
</dbReference>